<organism evidence="7 8">
    <name type="scientific">Capnocytophaga sputigena</name>
    <dbReference type="NCBI Taxonomy" id="1019"/>
    <lineage>
        <taxon>Bacteria</taxon>
        <taxon>Pseudomonadati</taxon>
        <taxon>Bacteroidota</taxon>
        <taxon>Flavobacteriia</taxon>
        <taxon>Flavobacteriales</taxon>
        <taxon>Flavobacteriaceae</taxon>
        <taxon>Capnocytophaga</taxon>
    </lineage>
</organism>
<feature type="transmembrane region" description="Helical" evidence="5">
    <location>
        <begin position="70"/>
        <end position="88"/>
    </location>
</feature>
<feature type="transmembrane region" description="Helical" evidence="5">
    <location>
        <begin position="179"/>
        <end position="198"/>
    </location>
</feature>
<accession>A0A250F6P5</accession>
<feature type="transmembrane region" description="Helical" evidence="5">
    <location>
        <begin position="311"/>
        <end position="332"/>
    </location>
</feature>
<sequence length="455" mass="53069">MINKLFKNWFILLSVVTIVWVLVLSYTYPELWMRESFRENFFKIGFYLCGLIAALWMFQHHKLLFEKGNYLRSLAICSAAAAVFLWTYKHKVTFRMDLLLLFCSGLYSLVYRKWIKPDAVMITFFALMVLKYLGILWSVDKTFAWQEVDADGMYLLLLAPIVCIGFRPKAQETMSFITLSFRMFLLLLTLNIATYIIVHRIVGVPFFSFFTFNKGYMAFTEHILAWTFFKHPSFIAWVMFTIWGLGVWVWRKSSKYLSLAEVVWYGVLLFCFAFIMQARIVIVGFPLAVLLMGWFYISKRWVISRRTITEIGMVVVGILGIYLLVTHSTYFADPIREKMLAKAFDSIMANPIVGKGTIYEKLVAKEAIGQIHIHNDFLATLIDLGMIGLIVLLLWVFFVYRKAILSKDDSIAYCLMTFLLLMNTDVMLNYLPGIYITLPFLIMVFFKEKPRELTI</sequence>
<evidence type="ECO:0000256" key="5">
    <source>
        <dbReference type="SAM" id="Phobius"/>
    </source>
</evidence>
<evidence type="ECO:0000313" key="7">
    <source>
        <dbReference type="EMBL" id="ATA80809.1"/>
    </source>
</evidence>
<evidence type="ECO:0000313" key="8">
    <source>
        <dbReference type="Proteomes" id="UP000217334"/>
    </source>
</evidence>
<proteinExistence type="predicted"/>
<name>A0A250F6P5_CAPSP</name>
<evidence type="ECO:0000256" key="4">
    <source>
        <dbReference type="ARBA" id="ARBA00023136"/>
    </source>
</evidence>
<feature type="transmembrane region" description="Helical" evidence="5">
    <location>
        <begin position="234"/>
        <end position="250"/>
    </location>
</feature>
<comment type="subcellular location">
    <subcellularLocation>
        <location evidence="1">Membrane</location>
        <topology evidence="1">Multi-pass membrane protein</topology>
    </subcellularLocation>
</comment>
<gene>
    <name evidence="7" type="ORF">CGC59_08540</name>
</gene>
<feature type="transmembrane region" description="Helical" evidence="5">
    <location>
        <begin position="427"/>
        <end position="446"/>
    </location>
</feature>
<evidence type="ECO:0000256" key="3">
    <source>
        <dbReference type="ARBA" id="ARBA00022989"/>
    </source>
</evidence>
<dbReference type="Proteomes" id="UP000217334">
    <property type="component" value="Chromosome"/>
</dbReference>
<dbReference type="InterPro" id="IPR007016">
    <property type="entry name" value="O-antigen_ligase-rel_domated"/>
</dbReference>
<feature type="transmembrane region" description="Helical" evidence="5">
    <location>
        <begin position="9"/>
        <end position="28"/>
    </location>
</feature>
<feature type="transmembrane region" description="Helical" evidence="5">
    <location>
        <begin position="94"/>
        <end position="112"/>
    </location>
</feature>
<feature type="transmembrane region" description="Helical" evidence="5">
    <location>
        <begin position="40"/>
        <end position="58"/>
    </location>
</feature>
<keyword evidence="4 5" id="KW-0472">Membrane</keyword>
<keyword evidence="2 5" id="KW-0812">Transmembrane</keyword>
<keyword evidence="3 5" id="KW-1133">Transmembrane helix</keyword>
<feature type="transmembrane region" description="Helical" evidence="5">
    <location>
        <begin position="377"/>
        <end position="400"/>
    </location>
</feature>
<dbReference type="RefSeq" id="WP_095902435.1">
    <property type="nucleotide sequence ID" value="NZ_CP022383.1"/>
</dbReference>
<evidence type="ECO:0000256" key="2">
    <source>
        <dbReference type="ARBA" id="ARBA00022692"/>
    </source>
</evidence>
<feature type="domain" description="O-antigen ligase-related" evidence="6">
    <location>
        <begin position="267"/>
        <end position="393"/>
    </location>
</feature>
<reference evidence="8" key="1">
    <citation type="submission" date="2017-06" db="EMBL/GenBank/DDBJ databases">
        <title>Capnocytophaga spp. assemblies.</title>
        <authorList>
            <person name="Gulvik C.A."/>
        </authorList>
    </citation>
    <scope>NUCLEOTIDE SEQUENCE [LARGE SCALE GENOMIC DNA]</scope>
    <source>
        <strain evidence="8">H4486</strain>
    </source>
</reference>
<dbReference type="AlphaFoldDB" id="A0A250F6P5"/>
<dbReference type="GO" id="GO:0016020">
    <property type="term" value="C:membrane"/>
    <property type="evidence" value="ECO:0007669"/>
    <property type="project" value="UniProtKB-SubCell"/>
</dbReference>
<feature type="transmembrane region" description="Helical" evidence="5">
    <location>
        <begin position="151"/>
        <end position="167"/>
    </location>
</feature>
<protein>
    <recommendedName>
        <fullName evidence="6">O-antigen ligase-related domain-containing protein</fullName>
    </recommendedName>
</protein>
<evidence type="ECO:0000259" key="6">
    <source>
        <dbReference type="Pfam" id="PF04932"/>
    </source>
</evidence>
<dbReference type="EMBL" id="CP022383">
    <property type="protein sequence ID" value="ATA80809.1"/>
    <property type="molecule type" value="Genomic_DNA"/>
</dbReference>
<feature type="transmembrane region" description="Helical" evidence="5">
    <location>
        <begin position="262"/>
        <end position="291"/>
    </location>
</feature>
<dbReference type="Pfam" id="PF04932">
    <property type="entry name" value="Wzy_C"/>
    <property type="match status" value="1"/>
</dbReference>
<feature type="transmembrane region" description="Helical" evidence="5">
    <location>
        <begin position="119"/>
        <end position="139"/>
    </location>
</feature>
<evidence type="ECO:0000256" key="1">
    <source>
        <dbReference type="ARBA" id="ARBA00004141"/>
    </source>
</evidence>